<dbReference type="EMBL" id="DF973379">
    <property type="protein sequence ID" value="GAU28730.1"/>
    <property type="molecule type" value="Genomic_DNA"/>
</dbReference>
<sequence length="63" mass="7175">MVSLSPNEHHLPHSELTPSPSQTLSRSPFQQSTRRLPLTRNQVRNGEIRPPLSRLVQTPLILQ</sequence>
<proteinExistence type="predicted"/>
<keyword evidence="3" id="KW-1185">Reference proteome</keyword>
<feature type="compositionally biased region" description="Polar residues" evidence="1">
    <location>
        <begin position="16"/>
        <end position="44"/>
    </location>
</feature>
<evidence type="ECO:0000313" key="2">
    <source>
        <dbReference type="EMBL" id="GAU28730.1"/>
    </source>
</evidence>
<dbReference type="AlphaFoldDB" id="A0A2Z6MYC5"/>
<evidence type="ECO:0000313" key="3">
    <source>
        <dbReference type="Proteomes" id="UP000242715"/>
    </source>
</evidence>
<organism evidence="2 3">
    <name type="scientific">Trifolium subterraneum</name>
    <name type="common">Subterranean clover</name>
    <dbReference type="NCBI Taxonomy" id="3900"/>
    <lineage>
        <taxon>Eukaryota</taxon>
        <taxon>Viridiplantae</taxon>
        <taxon>Streptophyta</taxon>
        <taxon>Embryophyta</taxon>
        <taxon>Tracheophyta</taxon>
        <taxon>Spermatophyta</taxon>
        <taxon>Magnoliopsida</taxon>
        <taxon>eudicotyledons</taxon>
        <taxon>Gunneridae</taxon>
        <taxon>Pentapetalae</taxon>
        <taxon>rosids</taxon>
        <taxon>fabids</taxon>
        <taxon>Fabales</taxon>
        <taxon>Fabaceae</taxon>
        <taxon>Papilionoideae</taxon>
        <taxon>50 kb inversion clade</taxon>
        <taxon>NPAAA clade</taxon>
        <taxon>Hologalegina</taxon>
        <taxon>IRL clade</taxon>
        <taxon>Trifolieae</taxon>
        <taxon>Trifolium</taxon>
    </lineage>
</organism>
<dbReference type="Proteomes" id="UP000242715">
    <property type="component" value="Unassembled WGS sequence"/>
</dbReference>
<feature type="region of interest" description="Disordered" evidence="1">
    <location>
        <begin position="1"/>
        <end position="63"/>
    </location>
</feature>
<gene>
    <name evidence="2" type="ORF">TSUD_372370</name>
</gene>
<protein>
    <submittedName>
        <fullName evidence="2">Uncharacterized protein</fullName>
    </submittedName>
</protein>
<name>A0A2Z6MYC5_TRISU</name>
<accession>A0A2Z6MYC5</accession>
<evidence type="ECO:0000256" key="1">
    <source>
        <dbReference type="SAM" id="MobiDB-lite"/>
    </source>
</evidence>
<reference evidence="3" key="1">
    <citation type="journal article" date="2017" name="Front. Plant Sci.">
        <title>Climate Clever Clovers: New Paradigm to Reduce the Environmental Footprint of Ruminants by Breeding Low Methanogenic Forages Utilizing Haplotype Variation.</title>
        <authorList>
            <person name="Kaur P."/>
            <person name="Appels R."/>
            <person name="Bayer P.E."/>
            <person name="Keeble-Gagnere G."/>
            <person name="Wang J."/>
            <person name="Hirakawa H."/>
            <person name="Shirasawa K."/>
            <person name="Vercoe P."/>
            <person name="Stefanova K."/>
            <person name="Durmic Z."/>
            <person name="Nichols P."/>
            <person name="Revell C."/>
            <person name="Isobe S.N."/>
            <person name="Edwards D."/>
            <person name="Erskine W."/>
        </authorList>
    </citation>
    <scope>NUCLEOTIDE SEQUENCE [LARGE SCALE GENOMIC DNA]</scope>
    <source>
        <strain evidence="3">cv. Daliak</strain>
    </source>
</reference>